<dbReference type="Proteomes" id="UP001152888">
    <property type="component" value="Unassembled WGS sequence"/>
</dbReference>
<comment type="caution">
    <text evidence="3">The sequence shown here is derived from an EMBL/GenBank/DDBJ whole genome shotgun (WGS) entry which is preliminary data.</text>
</comment>
<evidence type="ECO:0000313" key="3">
    <source>
        <dbReference type="EMBL" id="CAH1967128.1"/>
    </source>
</evidence>
<evidence type="ECO:0000256" key="1">
    <source>
        <dbReference type="ARBA" id="ARBA00007692"/>
    </source>
</evidence>
<dbReference type="EMBL" id="CAKOFQ010006741">
    <property type="protein sequence ID" value="CAH1967128.1"/>
    <property type="molecule type" value="Genomic_DNA"/>
</dbReference>
<evidence type="ECO:0000256" key="2">
    <source>
        <dbReference type="ARBA" id="ARBA00022946"/>
    </source>
</evidence>
<keyword evidence="4" id="KW-1185">Reference proteome</keyword>
<organism evidence="3 4">
    <name type="scientific">Acanthoscelides obtectus</name>
    <name type="common">Bean weevil</name>
    <name type="synonym">Bruchus obtectus</name>
    <dbReference type="NCBI Taxonomy" id="200917"/>
    <lineage>
        <taxon>Eukaryota</taxon>
        <taxon>Metazoa</taxon>
        <taxon>Ecdysozoa</taxon>
        <taxon>Arthropoda</taxon>
        <taxon>Hexapoda</taxon>
        <taxon>Insecta</taxon>
        <taxon>Pterygota</taxon>
        <taxon>Neoptera</taxon>
        <taxon>Endopterygota</taxon>
        <taxon>Coleoptera</taxon>
        <taxon>Polyphaga</taxon>
        <taxon>Cucujiformia</taxon>
        <taxon>Chrysomeloidea</taxon>
        <taxon>Chrysomelidae</taxon>
        <taxon>Bruchinae</taxon>
        <taxon>Bruchini</taxon>
        <taxon>Acanthoscelides</taxon>
    </lineage>
</organism>
<protein>
    <recommendedName>
        <fullName evidence="5">Transcription termination factor, mitochondrial</fullName>
    </recommendedName>
</protein>
<dbReference type="GO" id="GO:0003676">
    <property type="term" value="F:nucleic acid binding"/>
    <property type="evidence" value="ECO:0007669"/>
    <property type="project" value="InterPro"/>
</dbReference>
<accession>A0A9P0P2E6</accession>
<dbReference type="PANTHER" id="PTHR15437:SF6">
    <property type="entry name" value="TRANSCRIPTION TERMINATION FACTOR, MITOCHONDRIAL"/>
    <property type="match status" value="1"/>
</dbReference>
<dbReference type="InterPro" id="IPR038538">
    <property type="entry name" value="MTERF_sf"/>
</dbReference>
<dbReference type="GO" id="GO:0006393">
    <property type="term" value="P:termination of mitochondrial transcription"/>
    <property type="evidence" value="ECO:0007669"/>
    <property type="project" value="TreeGrafter"/>
</dbReference>
<dbReference type="SMART" id="SM00733">
    <property type="entry name" value="Mterf"/>
    <property type="match status" value="3"/>
</dbReference>
<evidence type="ECO:0008006" key="5">
    <source>
        <dbReference type="Google" id="ProtNLM"/>
    </source>
</evidence>
<dbReference type="InterPro" id="IPR003690">
    <property type="entry name" value="MTERF"/>
</dbReference>
<gene>
    <name evidence="3" type="ORF">ACAOBT_LOCUS7235</name>
</gene>
<dbReference type="PANTHER" id="PTHR15437">
    <property type="entry name" value="TRANSCRIPTION TERMINATION FACTOR, MITOCHONDRIAL"/>
    <property type="match status" value="1"/>
</dbReference>
<dbReference type="AlphaFoldDB" id="A0A9P0P2E6"/>
<dbReference type="Gene3D" id="1.25.70.10">
    <property type="entry name" value="Transcription termination factor 3, mitochondrial"/>
    <property type="match status" value="1"/>
</dbReference>
<proteinExistence type="inferred from homology"/>
<comment type="similarity">
    <text evidence="1">Belongs to the mTERF family.</text>
</comment>
<sequence>MFTKLSNGFVQICARQYLNNVSRTLSNVQSKRAVEKEKKLKAEHLVRLLNIQKGDALNIVSKSSKLSKVDAVSIEKNHMICLSNGVTADRLQACPHILAVSDLVEKIDLLQRLPYNLDTTLPLVMIPSRTLKRFILKEDAPKRIKFLSGLFDVDEEQLCEHIAKRHFLITLKEEQIKDTFNVLLDFGISKEEIKNDLWVLKYSTDAVKNRFTTAKNNNVDKVKTWMVRAKPFIFDTYLRRRSEDRSILGHNSLVEYLSTKLECSEEMAKNIICKQPAIQHSSLKKLNYKIDILLANGFTAAQICKTPKLLLHSTETIMTRLKKLQALGTRLDFATVLIRSRKQYVSFYESLKAKYQPTTDNIEASK</sequence>
<evidence type="ECO:0000313" key="4">
    <source>
        <dbReference type="Proteomes" id="UP001152888"/>
    </source>
</evidence>
<reference evidence="3" key="1">
    <citation type="submission" date="2022-03" db="EMBL/GenBank/DDBJ databases">
        <authorList>
            <person name="Sayadi A."/>
        </authorList>
    </citation>
    <scope>NUCLEOTIDE SEQUENCE</scope>
</reference>
<name>A0A9P0P2E6_ACAOB</name>
<dbReference type="OrthoDB" id="75923at2759"/>
<dbReference type="GO" id="GO:0005759">
    <property type="term" value="C:mitochondrial matrix"/>
    <property type="evidence" value="ECO:0007669"/>
    <property type="project" value="TreeGrafter"/>
</dbReference>
<keyword evidence="2" id="KW-0809">Transit peptide</keyword>